<dbReference type="InterPro" id="IPR000683">
    <property type="entry name" value="Gfo/Idh/MocA-like_OxRdtase_N"/>
</dbReference>
<name>A0A7X0LMY6_9ACTN</name>
<keyword evidence="5" id="KW-1185">Reference proteome</keyword>
<dbReference type="GO" id="GO:0000166">
    <property type="term" value="F:nucleotide binding"/>
    <property type="evidence" value="ECO:0007669"/>
    <property type="project" value="InterPro"/>
</dbReference>
<dbReference type="SUPFAM" id="SSF51735">
    <property type="entry name" value="NAD(P)-binding Rossmann-fold domains"/>
    <property type="match status" value="1"/>
</dbReference>
<comment type="similarity">
    <text evidence="1">Belongs to the Gfo/Idh/MocA family.</text>
</comment>
<sequence length="151" mass="16472">MIRSGPIRRGVLATGRIASAFTAELRKMPDAEVAAVASRTPERAKDFAERFGIPRAYGSWAELAADDDIDVVYVAGPHTAHRAAARMCLEAGRAVICEKAFTLNAPEAAELIAIARAHDRFLMEAMWTSRRPTARACGTSRTTACATRRRR</sequence>
<evidence type="ECO:0000256" key="2">
    <source>
        <dbReference type="ARBA" id="ARBA00023002"/>
    </source>
</evidence>
<accession>A0A7X0LMY6</accession>
<dbReference type="PANTHER" id="PTHR22604">
    <property type="entry name" value="OXIDOREDUCTASES"/>
    <property type="match status" value="1"/>
</dbReference>
<dbReference type="GO" id="GO:0016491">
    <property type="term" value="F:oxidoreductase activity"/>
    <property type="evidence" value="ECO:0007669"/>
    <property type="project" value="UniProtKB-KW"/>
</dbReference>
<comment type="caution">
    <text evidence="4">The sequence shown here is derived from an EMBL/GenBank/DDBJ whole genome shotgun (WGS) entry which is preliminary data.</text>
</comment>
<reference evidence="4 5" key="1">
    <citation type="submission" date="2020-08" db="EMBL/GenBank/DDBJ databases">
        <title>Genomic Encyclopedia of Type Strains, Phase IV (KMG-IV): sequencing the most valuable type-strain genomes for metagenomic binning, comparative biology and taxonomic classification.</title>
        <authorList>
            <person name="Goeker M."/>
        </authorList>
    </citation>
    <scope>NUCLEOTIDE SEQUENCE [LARGE SCALE GENOMIC DNA]</scope>
    <source>
        <strain evidence="4 5">DSM 40141</strain>
    </source>
</reference>
<evidence type="ECO:0000313" key="5">
    <source>
        <dbReference type="Proteomes" id="UP000540423"/>
    </source>
</evidence>
<evidence type="ECO:0000256" key="1">
    <source>
        <dbReference type="ARBA" id="ARBA00010928"/>
    </source>
</evidence>
<organism evidence="4 5">
    <name type="scientific">Streptomyces candidus</name>
    <dbReference type="NCBI Taxonomy" id="67283"/>
    <lineage>
        <taxon>Bacteria</taxon>
        <taxon>Bacillati</taxon>
        <taxon>Actinomycetota</taxon>
        <taxon>Actinomycetes</taxon>
        <taxon>Kitasatosporales</taxon>
        <taxon>Streptomycetaceae</taxon>
        <taxon>Streptomyces</taxon>
    </lineage>
</organism>
<dbReference type="EMBL" id="JACHEM010000001">
    <property type="protein sequence ID" value="MBB6433904.1"/>
    <property type="molecule type" value="Genomic_DNA"/>
</dbReference>
<dbReference type="InterPro" id="IPR036291">
    <property type="entry name" value="NAD(P)-bd_dom_sf"/>
</dbReference>
<keyword evidence="2" id="KW-0560">Oxidoreductase</keyword>
<dbReference type="AlphaFoldDB" id="A0A7X0LMY6"/>
<dbReference type="InterPro" id="IPR050984">
    <property type="entry name" value="Gfo/Idh/MocA_domain"/>
</dbReference>
<gene>
    <name evidence="4" type="ORF">HNQ79_000342</name>
</gene>
<dbReference type="Gene3D" id="3.40.50.720">
    <property type="entry name" value="NAD(P)-binding Rossmann-like Domain"/>
    <property type="match status" value="1"/>
</dbReference>
<dbReference type="Proteomes" id="UP000540423">
    <property type="component" value="Unassembled WGS sequence"/>
</dbReference>
<protein>
    <submittedName>
        <fullName evidence="4">Putative dehydrogenase</fullName>
    </submittedName>
</protein>
<dbReference type="PANTHER" id="PTHR22604:SF105">
    <property type="entry name" value="TRANS-1,2-DIHYDROBENZENE-1,2-DIOL DEHYDROGENASE"/>
    <property type="match status" value="1"/>
</dbReference>
<evidence type="ECO:0000313" key="4">
    <source>
        <dbReference type="EMBL" id="MBB6433904.1"/>
    </source>
</evidence>
<proteinExistence type="inferred from homology"/>
<feature type="domain" description="Gfo/Idh/MocA-like oxidoreductase N-terminal" evidence="3">
    <location>
        <begin position="8"/>
        <end position="123"/>
    </location>
</feature>
<dbReference type="Pfam" id="PF01408">
    <property type="entry name" value="GFO_IDH_MocA"/>
    <property type="match status" value="1"/>
</dbReference>
<evidence type="ECO:0000259" key="3">
    <source>
        <dbReference type="Pfam" id="PF01408"/>
    </source>
</evidence>